<comment type="caution">
    <text evidence="2">The sequence shown here is derived from an EMBL/GenBank/DDBJ whole genome shotgun (WGS) entry which is preliminary data.</text>
</comment>
<evidence type="ECO:0000256" key="1">
    <source>
        <dbReference type="SAM" id="SignalP"/>
    </source>
</evidence>
<reference evidence="2" key="1">
    <citation type="submission" date="2022-09" db="EMBL/GenBank/DDBJ databases">
        <title>Novosphingobium sp. Nov., a polycyclic aromatic hydrocarbon-degrading bacterium isolated form mangrove sediments in HongKong.</title>
        <authorList>
            <person name="Hu Z."/>
        </authorList>
    </citation>
    <scope>NUCLEOTIDE SEQUENCE</scope>
    <source>
        <strain evidence="2">HK4-1</strain>
    </source>
</reference>
<evidence type="ECO:0000313" key="2">
    <source>
        <dbReference type="EMBL" id="MCT2401715.1"/>
    </source>
</evidence>
<dbReference type="EMBL" id="JANZXA010000018">
    <property type="protein sequence ID" value="MCT2401715.1"/>
    <property type="molecule type" value="Genomic_DNA"/>
</dbReference>
<feature type="chain" id="PRO_5045724714" evidence="1">
    <location>
        <begin position="20"/>
        <end position="104"/>
    </location>
</feature>
<sequence length="104" mass="11174">MRALMAAALCLLFAAPVSADTVTIIGIGNDSCATAFLPNNVYQTKAWIFGFWSARNSEKGANVGSTTDSNGIIGEVESTCRKFPSYHLIVAVGFVYDMMEADNR</sequence>
<protein>
    <submittedName>
        <fullName evidence="2">Uncharacterized protein</fullName>
    </submittedName>
</protein>
<accession>A0ABT2IA60</accession>
<name>A0ABT2IA60_9SPHN</name>
<feature type="signal peptide" evidence="1">
    <location>
        <begin position="1"/>
        <end position="19"/>
    </location>
</feature>
<organism evidence="2 3">
    <name type="scientific">Novosphingobium mangrovi</name>
    <name type="common">ex Huang et al. 2023</name>
    <dbReference type="NCBI Taxonomy" id="2976432"/>
    <lineage>
        <taxon>Bacteria</taxon>
        <taxon>Pseudomonadati</taxon>
        <taxon>Pseudomonadota</taxon>
        <taxon>Alphaproteobacteria</taxon>
        <taxon>Sphingomonadales</taxon>
        <taxon>Sphingomonadaceae</taxon>
        <taxon>Novosphingobium</taxon>
    </lineage>
</organism>
<dbReference type="RefSeq" id="WP_260047737.1">
    <property type="nucleotide sequence ID" value="NZ_JANZXA010000018.1"/>
</dbReference>
<evidence type="ECO:0000313" key="3">
    <source>
        <dbReference type="Proteomes" id="UP001165583"/>
    </source>
</evidence>
<proteinExistence type="predicted"/>
<dbReference type="Proteomes" id="UP001165583">
    <property type="component" value="Unassembled WGS sequence"/>
</dbReference>
<gene>
    <name evidence="2" type="ORF">NZK81_19360</name>
</gene>
<keyword evidence="1" id="KW-0732">Signal</keyword>
<keyword evidence="3" id="KW-1185">Reference proteome</keyword>